<evidence type="ECO:0000313" key="2">
    <source>
        <dbReference type="Proteomes" id="UP000018162"/>
    </source>
</evidence>
<comment type="caution">
    <text evidence="1">The sequence shown here is derived from an EMBL/GenBank/DDBJ whole genome shotgun (WGS) entry which is preliminary data.</text>
</comment>
<dbReference type="AlphaFoldDB" id="R6T5Q6"/>
<reference evidence="1" key="1">
    <citation type="submission" date="2012-11" db="EMBL/GenBank/DDBJ databases">
        <title>Dependencies among metagenomic species, viruses, plasmids and units of genetic variation.</title>
        <authorList>
            <person name="Nielsen H.B."/>
            <person name="Almeida M."/>
            <person name="Juncker A.S."/>
            <person name="Rasmussen S."/>
            <person name="Li J."/>
            <person name="Sunagawa S."/>
            <person name="Plichta D."/>
            <person name="Gautier L."/>
            <person name="Le Chatelier E."/>
            <person name="Peletier E."/>
            <person name="Bonde I."/>
            <person name="Nielsen T."/>
            <person name="Manichanh C."/>
            <person name="Arumugam M."/>
            <person name="Batto J."/>
            <person name="Santos M.B.Q.D."/>
            <person name="Blom N."/>
            <person name="Borruel N."/>
            <person name="Burgdorf K.S."/>
            <person name="Boumezbeur F."/>
            <person name="Casellas F."/>
            <person name="Dore J."/>
            <person name="Guarner F."/>
            <person name="Hansen T."/>
            <person name="Hildebrand F."/>
            <person name="Kaas R.S."/>
            <person name="Kennedy S."/>
            <person name="Kristiansen K."/>
            <person name="Kultima J.R."/>
            <person name="Leonard P."/>
            <person name="Levenez F."/>
            <person name="Lund O."/>
            <person name="Moumen B."/>
            <person name="Le Paslier D."/>
            <person name="Pons N."/>
            <person name="Pedersen O."/>
            <person name="Prifti E."/>
            <person name="Qin J."/>
            <person name="Raes J."/>
            <person name="Tap J."/>
            <person name="Tims S."/>
            <person name="Ussery D.W."/>
            <person name="Yamada T."/>
            <person name="MetaHit consortium"/>
            <person name="Renault P."/>
            <person name="Sicheritz-Ponten T."/>
            <person name="Bork P."/>
            <person name="Wang J."/>
            <person name="Brunak S."/>
            <person name="Ehrlich S.D."/>
        </authorList>
    </citation>
    <scope>NUCLEOTIDE SEQUENCE [LARGE SCALE GENOMIC DNA]</scope>
</reference>
<gene>
    <name evidence="1" type="ORF">BN626_00074</name>
</gene>
<organism evidence="1 2">
    <name type="scientific">Agathobacter rectalis CAG:36</name>
    <dbReference type="NCBI Taxonomy" id="1263079"/>
    <lineage>
        <taxon>Bacteria</taxon>
        <taxon>Bacillati</taxon>
        <taxon>Bacillota</taxon>
        <taxon>Clostridia</taxon>
        <taxon>Lachnospirales</taxon>
        <taxon>Lachnospiraceae</taxon>
        <taxon>Agathobacter</taxon>
    </lineage>
</organism>
<proteinExistence type="predicted"/>
<evidence type="ECO:0000313" key="1">
    <source>
        <dbReference type="EMBL" id="CDC68753.1"/>
    </source>
</evidence>
<dbReference type="EMBL" id="CBFV010000002">
    <property type="protein sequence ID" value="CDC68753.1"/>
    <property type="molecule type" value="Genomic_DNA"/>
</dbReference>
<protein>
    <submittedName>
        <fullName evidence="1">Uncharacterized protein</fullName>
    </submittedName>
</protein>
<sequence length="32" mass="3646">MNAKSRLLRIGTFIMNIYVSEKQCDTEGVITN</sequence>
<name>R6T5Q6_9FIRM</name>
<dbReference type="Proteomes" id="UP000018162">
    <property type="component" value="Unassembled WGS sequence"/>
</dbReference>
<accession>R6T5Q6</accession>